<keyword evidence="2" id="KW-0732">Signal</keyword>
<dbReference type="PANTHER" id="PTHR39332">
    <property type="entry name" value="BLL4707 PROTEIN"/>
    <property type="match status" value="1"/>
</dbReference>
<dbReference type="SUPFAM" id="SSF55961">
    <property type="entry name" value="Bet v1-like"/>
    <property type="match status" value="1"/>
</dbReference>
<evidence type="ECO:0000256" key="2">
    <source>
        <dbReference type="SAM" id="SignalP"/>
    </source>
</evidence>
<dbReference type="InterPro" id="IPR019587">
    <property type="entry name" value="Polyketide_cyclase/dehydratase"/>
</dbReference>
<feature type="compositionally biased region" description="Basic and acidic residues" evidence="1">
    <location>
        <begin position="136"/>
        <end position="154"/>
    </location>
</feature>
<name>C6X9W7_METGS</name>
<dbReference type="KEGG" id="mei:Msip34_2266"/>
<dbReference type="InterPro" id="IPR023393">
    <property type="entry name" value="START-like_dom_sf"/>
</dbReference>
<dbReference type="AlphaFoldDB" id="C6X9W7"/>
<sequence precursor="true">MRTLKRALVLAAFALPVVSIAAIDETLRIRETIEINAPADKVWAHAGNFADMSWHPAVAKTTLSSGTANAAGAQRVLVLKDGGTIHETLTEFDDANHVLKYTITESVLPLREYDSTLQVQAVGEGKTKVTWKSMFKRKDPAHEPKAGEDDKTARDTVTSIYQSGLQNLKALSEK</sequence>
<feature type="chain" id="PRO_5002972503" description="Polyketide cyclase/dehydrase" evidence="2">
    <location>
        <begin position="22"/>
        <end position="174"/>
    </location>
</feature>
<feature type="region of interest" description="Disordered" evidence="1">
    <location>
        <begin position="135"/>
        <end position="157"/>
    </location>
</feature>
<dbReference type="eggNOG" id="COG3427">
    <property type="taxonomic scope" value="Bacteria"/>
</dbReference>
<proteinExistence type="predicted"/>
<dbReference type="HOGENOM" id="CLU_106645_1_0_4"/>
<dbReference type="OrthoDB" id="1364128at2"/>
<dbReference type="Gene3D" id="3.30.530.20">
    <property type="match status" value="1"/>
</dbReference>
<gene>
    <name evidence="3" type="ordered locus">Msip34_2266</name>
</gene>
<keyword evidence="4" id="KW-1185">Reference proteome</keyword>
<protein>
    <recommendedName>
        <fullName evidence="5">Polyketide cyclase/dehydrase</fullName>
    </recommendedName>
</protein>
<dbReference type="PANTHER" id="PTHR39332:SF7">
    <property type="entry name" value="SRPBCC FAMILY PROTEIN"/>
    <property type="match status" value="1"/>
</dbReference>
<dbReference type="RefSeq" id="WP_015830816.1">
    <property type="nucleotide sequence ID" value="NC_012969.1"/>
</dbReference>
<evidence type="ECO:0000256" key="1">
    <source>
        <dbReference type="SAM" id="MobiDB-lite"/>
    </source>
</evidence>
<feature type="signal peptide" evidence="2">
    <location>
        <begin position="1"/>
        <end position="21"/>
    </location>
</feature>
<evidence type="ECO:0000313" key="4">
    <source>
        <dbReference type="Proteomes" id="UP000002743"/>
    </source>
</evidence>
<dbReference type="STRING" id="582744.Msip34_2266"/>
<organism evidence="3 4">
    <name type="scientific">Methylovorus glucosotrophus (strain SIP3-4)</name>
    <dbReference type="NCBI Taxonomy" id="582744"/>
    <lineage>
        <taxon>Bacteria</taxon>
        <taxon>Pseudomonadati</taxon>
        <taxon>Pseudomonadota</taxon>
        <taxon>Betaproteobacteria</taxon>
        <taxon>Nitrosomonadales</taxon>
        <taxon>Methylophilaceae</taxon>
        <taxon>Methylovorus</taxon>
    </lineage>
</organism>
<accession>C6X9W7</accession>
<dbReference type="CDD" id="cd07821">
    <property type="entry name" value="PYR_PYL_RCAR_like"/>
    <property type="match status" value="1"/>
</dbReference>
<reference evidence="3 4" key="2">
    <citation type="journal article" date="2011" name="J. Bacteriol.">
        <title>Genomes of three methylotrophs from a single niche uncover genetic and metabolic divergence of Methylophilaceae.</title>
        <authorList>
            <person name="Lapidus A."/>
            <person name="Clum A."/>
            <person name="Labutti K."/>
            <person name="Kaluzhnaya M.G."/>
            <person name="Lim S."/>
            <person name="Beck D.A."/>
            <person name="Glavina Del Rio T."/>
            <person name="Nolan M."/>
            <person name="Mavromatis K."/>
            <person name="Huntemann M."/>
            <person name="Lucas S."/>
            <person name="Lidstrom M.E."/>
            <person name="Ivanova N."/>
            <person name="Chistoserdova L."/>
        </authorList>
    </citation>
    <scope>NUCLEOTIDE SEQUENCE [LARGE SCALE GENOMIC DNA]</scope>
    <source>
        <strain evidence="3 4">SIP3-4</strain>
    </source>
</reference>
<evidence type="ECO:0000313" key="3">
    <source>
        <dbReference type="EMBL" id="ACT51508.1"/>
    </source>
</evidence>
<dbReference type="Proteomes" id="UP000002743">
    <property type="component" value="Chromosome"/>
</dbReference>
<reference evidence="4" key="1">
    <citation type="submission" date="2009-07" db="EMBL/GenBank/DDBJ databases">
        <title>Complete sequence of chromosome of Methylovorus sp. SIP3-4.</title>
        <authorList>
            <person name="Lucas S."/>
            <person name="Copeland A."/>
            <person name="Lapidus A."/>
            <person name="Glavina del Rio T."/>
            <person name="Tice H."/>
            <person name="Bruce D."/>
            <person name="Goodwin L."/>
            <person name="Pitluck S."/>
            <person name="Clum A."/>
            <person name="Larimer F."/>
            <person name="Land M."/>
            <person name="Hauser L."/>
            <person name="Kyrpides N."/>
            <person name="Mikhailova N."/>
            <person name="Kayluzhnaya M."/>
            <person name="Chistoserdova L."/>
        </authorList>
    </citation>
    <scope>NUCLEOTIDE SEQUENCE [LARGE SCALE GENOMIC DNA]</scope>
    <source>
        <strain evidence="4">SIP3-4</strain>
    </source>
</reference>
<dbReference type="Pfam" id="PF10604">
    <property type="entry name" value="Polyketide_cyc2"/>
    <property type="match status" value="1"/>
</dbReference>
<evidence type="ECO:0008006" key="5">
    <source>
        <dbReference type="Google" id="ProtNLM"/>
    </source>
</evidence>
<dbReference type="EMBL" id="CP001674">
    <property type="protein sequence ID" value="ACT51508.1"/>
    <property type="molecule type" value="Genomic_DNA"/>
</dbReference>